<dbReference type="InterPro" id="IPR015421">
    <property type="entry name" value="PyrdxlP-dep_Trfase_major"/>
</dbReference>
<reference evidence="3 4" key="1">
    <citation type="journal article" date="2020" name="Nat. Commun.">
        <title>Genome of Tripterygium wilfordii and identification of cytochrome P450 involved in triptolide biosynthesis.</title>
        <authorList>
            <person name="Tu L."/>
            <person name="Su P."/>
            <person name="Zhang Z."/>
            <person name="Gao L."/>
            <person name="Wang J."/>
            <person name="Hu T."/>
            <person name="Zhou J."/>
            <person name="Zhang Y."/>
            <person name="Zhao Y."/>
            <person name="Liu Y."/>
            <person name="Song Y."/>
            <person name="Tong Y."/>
            <person name="Lu Y."/>
            <person name="Yang J."/>
            <person name="Xu C."/>
            <person name="Jia M."/>
            <person name="Peters R.J."/>
            <person name="Huang L."/>
            <person name="Gao W."/>
        </authorList>
    </citation>
    <scope>NUCLEOTIDE SEQUENCE [LARGE SCALE GENOMIC DNA]</scope>
    <source>
        <strain evidence="4">cv. XIE 37</strain>
        <tissue evidence="3">Leaf</tissue>
    </source>
</reference>
<feature type="repeat" description="PPR" evidence="2">
    <location>
        <begin position="123"/>
        <end position="157"/>
    </location>
</feature>
<dbReference type="GO" id="GO:0003723">
    <property type="term" value="F:RNA binding"/>
    <property type="evidence" value="ECO:0007669"/>
    <property type="project" value="InterPro"/>
</dbReference>
<dbReference type="PANTHER" id="PTHR47926:SF459">
    <property type="entry name" value="PENTATRICOPEPTIDE REPEAT-CONTAINING PROTEIN"/>
    <property type="match status" value="1"/>
</dbReference>
<dbReference type="PANTHER" id="PTHR47926">
    <property type="entry name" value="PENTATRICOPEPTIDE REPEAT-CONTAINING PROTEIN"/>
    <property type="match status" value="1"/>
</dbReference>
<dbReference type="InterPro" id="IPR046960">
    <property type="entry name" value="PPR_At4g14850-like_plant"/>
</dbReference>
<dbReference type="InterPro" id="IPR015422">
    <property type="entry name" value="PyrdxlP-dep_Trfase_small"/>
</dbReference>
<dbReference type="Gene3D" id="1.25.40.10">
    <property type="entry name" value="Tetratricopeptide repeat domain"/>
    <property type="match status" value="1"/>
</dbReference>
<dbReference type="Pfam" id="PF01535">
    <property type="entry name" value="PPR"/>
    <property type="match status" value="3"/>
</dbReference>
<sequence length="311" mass="35259">MYAKCECLCMAKQIFYELHERDIVSSTSIISGLEQSKRPKESVELFCNRQTSSLEPDEVILTSVLRACVSLGALEYGKWVHKYINHRGIIWDSHNGTVIIDMYEKCGCVELAQKTIREMSGKNVFTWNALIGGLAMHGHGHDALKHFKEIGKVGMRENEKEMLGQDYTKKHFSYGKNHWHMYICYCTTRKAVHLQKNLEAQILSLGVDNTTNPIPKLIIDARQRKSQAFSTYEGYSGYKAEQGDKSLRTSIVSTSHKDLGVETSDIIVSDGVKNYALVQFKCQGEIMSRLRQVALVSIAIHANDFPFDPDR</sequence>
<dbReference type="InParanoid" id="A0A7J7D291"/>
<dbReference type="PROSITE" id="PS51375">
    <property type="entry name" value="PPR"/>
    <property type="match status" value="1"/>
</dbReference>
<evidence type="ECO:0000313" key="3">
    <source>
        <dbReference type="EMBL" id="KAF5740467.1"/>
    </source>
</evidence>
<dbReference type="InterPro" id="IPR002885">
    <property type="entry name" value="PPR_rpt"/>
</dbReference>
<evidence type="ECO:0000256" key="2">
    <source>
        <dbReference type="PROSITE-ProRule" id="PRU00708"/>
    </source>
</evidence>
<gene>
    <name evidence="3" type="ORF">HS088_TW11G00536</name>
</gene>
<name>A0A7J7D291_TRIWF</name>
<accession>A0A7J7D291</accession>
<dbReference type="InterPro" id="IPR011990">
    <property type="entry name" value="TPR-like_helical_dom_sf"/>
</dbReference>
<evidence type="ECO:0000313" key="4">
    <source>
        <dbReference type="Proteomes" id="UP000593562"/>
    </source>
</evidence>
<comment type="caution">
    <text evidence="3">The sequence shown here is derived from an EMBL/GenBank/DDBJ whole genome shotgun (WGS) entry which is preliminary data.</text>
</comment>
<dbReference type="EMBL" id="JAAARO010000011">
    <property type="protein sequence ID" value="KAF5740467.1"/>
    <property type="molecule type" value="Genomic_DNA"/>
</dbReference>
<keyword evidence="1" id="KW-0677">Repeat</keyword>
<keyword evidence="4" id="KW-1185">Reference proteome</keyword>
<evidence type="ECO:0000256" key="1">
    <source>
        <dbReference type="ARBA" id="ARBA00022737"/>
    </source>
</evidence>
<protein>
    <submittedName>
        <fullName evidence="3">Pentatricopeptide repeat-containing protein</fullName>
    </submittedName>
</protein>
<dbReference type="GO" id="GO:0009451">
    <property type="term" value="P:RNA modification"/>
    <property type="evidence" value="ECO:0007669"/>
    <property type="project" value="InterPro"/>
</dbReference>
<dbReference type="Gene3D" id="3.40.640.10">
    <property type="entry name" value="Type I PLP-dependent aspartate aminotransferase-like (Major domain)"/>
    <property type="match status" value="1"/>
</dbReference>
<dbReference type="Proteomes" id="UP000593562">
    <property type="component" value="Unassembled WGS sequence"/>
</dbReference>
<organism evidence="3 4">
    <name type="scientific">Tripterygium wilfordii</name>
    <name type="common">Thunder God vine</name>
    <dbReference type="NCBI Taxonomy" id="458696"/>
    <lineage>
        <taxon>Eukaryota</taxon>
        <taxon>Viridiplantae</taxon>
        <taxon>Streptophyta</taxon>
        <taxon>Embryophyta</taxon>
        <taxon>Tracheophyta</taxon>
        <taxon>Spermatophyta</taxon>
        <taxon>Magnoliopsida</taxon>
        <taxon>eudicotyledons</taxon>
        <taxon>Gunneridae</taxon>
        <taxon>Pentapetalae</taxon>
        <taxon>rosids</taxon>
        <taxon>fabids</taxon>
        <taxon>Celastrales</taxon>
        <taxon>Celastraceae</taxon>
        <taxon>Tripterygium</taxon>
    </lineage>
</organism>
<dbReference type="AlphaFoldDB" id="A0A7J7D291"/>
<dbReference type="Gene3D" id="3.90.1150.10">
    <property type="entry name" value="Aspartate Aminotransferase, domain 1"/>
    <property type="match status" value="1"/>
</dbReference>
<proteinExistence type="predicted"/>